<proteinExistence type="predicted"/>
<reference evidence="2" key="1">
    <citation type="submission" date="2023-06" db="EMBL/GenBank/DDBJ databases">
        <title>Genome-scale phylogeny and comparative genomics of the fungal order Sordariales.</title>
        <authorList>
            <consortium name="Lawrence Berkeley National Laboratory"/>
            <person name="Hensen N."/>
            <person name="Bonometti L."/>
            <person name="Westerberg I."/>
            <person name="Brannstrom I.O."/>
            <person name="Guillou S."/>
            <person name="Cros-Aarteil S."/>
            <person name="Calhoun S."/>
            <person name="Haridas S."/>
            <person name="Kuo A."/>
            <person name="Mondo S."/>
            <person name="Pangilinan J."/>
            <person name="Riley R."/>
            <person name="Labutti K."/>
            <person name="Andreopoulos B."/>
            <person name="Lipzen A."/>
            <person name="Chen C."/>
            <person name="Yanf M."/>
            <person name="Daum C."/>
            <person name="Ng V."/>
            <person name="Clum A."/>
            <person name="Steindorff A."/>
            <person name="Ohm R."/>
            <person name="Martin F."/>
            <person name="Silar P."/>
            <person name="Natvig D."/>
            <person name="Lalanne C."/>
            <person name="Gautier V."/>
            <person name="Ament-Velasquez S.L."/>
            <person name="Kruys A."/>
            <person name="Hutchinson M.I."/>
            <person name="Powell A.J."/>
            <person name="Barry K."/>
            <person name="Miller A.N."/>
            <person name="Grigoriev I.V."/>
            <person name="Debuchy R."/>
            <person name="Gladieux P."/>
            <person name="Thoren M.H."/>
            <person name="Johannesson H."/>
        </authorList>
    </citation>
    <scope>NUCLEOTIDE SEQUENCE</scope>
    <source>
        <strain evidence="2">PSN4</strain>
    </source>
</reference>
<organism evidence="2 3">
    <name type="scientific">Echria macrotheca</name>
    <dbReference type="NCBI Taxonomy" id="438768"/>
    <lineage>
        <taxon>Eukaryota</taxon>
        <taxon>Fungi</taxon>
        <taxon>Dikarya</taxon>
        <taxon>Ascomycota</taxon>
        <taxon>Pezizomycotina</taxon>
        <taxon>Sordariomycetes</taxon>
        <taxon>Sordariomycetidae</taxon>
        <taxon>Sordariales</taxon>
        <taxon>Schizotheciaceae</taxon>
        <taxon>Echria</taxon>
    </lineage>
</organism>
<accession>A0AAJ0B8H3</accession>
<comment type="caution">
    <text evidence="2">The sequence shown here is derived from an EMBL/GenBank/DDBJ whole genome shotgun (WGS) entry which is preliminary data.</text>
</comment>
<evidence type="ECO:0000256" key="1">
    <source>
        <dbReference type="SAM" id="MobiDB-lite"/>
    </source>
</evidence>
<dbReference type="AlphaFoldDB" id="A0AAJ0B8H3"/>
<evidence type="ECO:0000313" key="3">
    <source>
        <dbReference type="Proteomes" id="UP001239445"/>
    </source>
</evidence>
<keyword evidence="3" id="KW-1185">Reference proteome</keyword>
<name>A0AAJ0B8H3_9PEZI</name>
<evidence type="ECO:0000313" key="2">
    <source>
        <dbReference type="EMBL" id="KAK1753639.1"/>
    </source>
</evidence>
<dbReference type="EMBL" id="MU839837">
    <property type="protein sequence ID" value="KAK1753639.1"/>
    <property type="molecule type" value="Genomic_DNA"/>
</dbReference>
<dbReference type="Proteomes" id="UP001239445">
    <property type="component" value="Unassembled WGS sequence"/>
</dbReference>
<protein>
    <submittedName>
        <fullName evidence="2">Uncharacterized protein</fullName>
    </submittedName>
</protein>
<gene>
    <name evidence="2" type="ORF">QBC47DRAFT_462418</name>
</gene>
<sequence length="698" mass="79113">MGYRHQFWVVARINQRYRTLAVCSSKNCGDTDAIHACWRLLTIFSSDRNRTLLRHDLDHAATREPSWWGSADNDDDKLSPFPFVQTCLVLGAAFDPRLEPYPYVYPVTRYHHSETPMNFLMHNQTGCTVVDITDLQQPQYCFMFYPSRRYDPIMMKIQAEKEQEGYDRYSWATEEQKERFAEEENEEEEEERKRAPFRCRPFPAETYLTWPGLEKKKFEPYEDLGHWSLIPPGNLRDLWPQIPWSEPANLPQGTEVKGRAQDTTHPQGPATLIKNTKWSNSISIADLLQKTRRDRETLDLSLFPQLPEATVILLLNTLADDDASRRDITHVDVSGNLNIGLGLVSSLLELLPKITMLSLFHTSPEKLPLASLHRLLADKDAHSVELHHFELYSAVFTAGNGLSASGDGDDSRVSHQGLRSLPNYHAPNGTVDRVVFLSAIMQDDSPGQNPQAARLPGGGLAWNQLLLKEDLLFPHDSEFFHADIPLHDAFLDPHRLSDWLPRLLWYFATNGATNDRRSCREGHAALGCACALALDTENGWRVTPIPAAAGESNGFYRNRRDIEAPMPPLGENGNNWTLLIVVEDGQGSQWFTRQCTALRYAFVGRDEGSHGGLVACGPGEFSTRTTGRSLAAAERDSCIPGGIRQLVRECERDEVEEVAGPFREKRERFLREEKERRDAIRKKKQDAILAAREAAENN</sequence>
<feature type="region of interest" description="Disordered" evidence="1">
    <location>
        <begin position="249"/>
        <end position="269"/>
    </location>
</feature>